<evidence type="ECO:0000259" key="2">
    <source>
        <dbReference type="PROSITE" id="PS50263"/>
    </source>
</evidence>
<keyword evidence="1 3" id="KW-0378">Hydrolase</keyword>
<dbReference type="PROSITE" id="PS50263">
    <property type="entry name" value="CN_HYDROLASE"/>
    <property type="match status" value="1"/>
</dbReference>
<dbReference type="SUPFAM" id="SSF56317">
    <property type="entry name" value="Carbon-nitrogen hydrolase"/>
    <property type="match status" value="1"/>
</dbReference>
<dbReference type="FunFam" id="3.60.110.10:FF:000010">
    <property type="entry name" value="Carbon-nitrogen hydrolase"/>
    <property type="match status" value="1"/>
</dbReference>
<dbReference type="PANTHER" id="PTHR43674">
    <property type="entry name" value="NITRILASE C965.09-RELATED"/>
    <property type="match status" value="1"/>
</dbReference>
<feature type="domain" description="CN hydrolase" evidence="2">
    <location>
        <begin position="4"/>
        <end position="259"/>
    </location>
</feature>
<reference evidence="4" key="1">
    <citation type="submission" date="2010-08" db="EMBL/GenBank/DDBJ databases">
        <title>Complete sequence of Fibrobacter succinogenes subsp. succinogenes S85.</title>
        <authorList>
            <person name="Durkin A.S."/>
            <person name="Nelson K.E."/>
            <person name="Morrison M."/>
            <person name="Forsberg C.W."/>
            <person name="Wilson D.B."/>
            <person name="Russell J.B."/>
            <person name="Cann I.K.O."/>
            <person name="Mackie R.I."/>
            <person name="White B.A."/>
        </authorList>
    </citation>
    <scope>NUCLEOTIDE SEQUENCE [LARGE SCALE GENOMIC DNA]</scope>
    <source>
        <strain evidence="4">ATCC 19169 / S85</strain>
    </source>
</reference>
<name>D9S563_FIBSS</name>
<proteinExistence type="predicted"/>
<evidence type="ECO:0000313" key="3">
    <source>
        <dbReference type="EMBL" id="ADL24666.1"/>
    </source>
</evidence>
<accession>D9S563</accession>
<dbReference type="InterPro" id="IPR036526">
    <property type="entry name" value="C-N_Hydrolase_sf"/>
</dbReference>
<evidence type="ECO:0000256" key="1">
    <source>
        <dbReference type="ARBA" id="ARBA00022801"/>
    </source>
</evidence>
<dbReference type="HOGENOM" id="CLU_030130_4_0_0"/>
<dbReference type="KEGG" id="fsc:FSU_0240"/>
<organism evidence="3 4">
    <name type="scientific">Fibrobacter succinogenes (strain ATCC 19169 / S85)</name>
    <dbReference type="NCBI Taxonomy" id="59374"/>
    <lineage>
        <taxon>Bacteria</taxon>
        <taxon>Pseudomonadati</taxon>
        <taxon>Fibrobacterota</taxon>
        <taxon>Fibrobacteria</taxon>
        <taxon>Fibrobacterales</taxon>
        <taxon>Fibrobacteraceae</taxon>
        <taxon>Fibrobacter</taxon>
    </lineage>
</organism>
<dbReference type="InterPro" id="IPR050345">
    <property type="entry name" value="Aliph_Amidase/BUP"/>
</dbReference>
<sequence>MHMNKIKVYTLQGKWTGDFDSNNKWYKDEALKLKGKDIDLLVLPELFHTPYFPFEENADFFDLAIEKDHPIVAEWQEIAKELNAVVVFPFFEKRARGIYHNSAFVFERDGSIAGLYRKSHIPDDPAFYEKYYFIPGDTGFEPIKTSAGTLGVLICWDQWFPEAARIMSLKGADVLIYPTAIGWMDSEPKEIYPRQQDSWMTVMRGHAIANRTFVIAANRSGVEGHLTFWGTSFVAAPDGYILQKCDPEFLGASYVELDLAETEENRRWWPHFRDRRVDLYKDILKIWAD</sequence>
<dbReference type="CDD" id="cd07573">
    <property type="entry name" value="CPA"/>
    <property type="match status" value="1"/>
</dbReference>
<dbReference type="GO" id="GO:0050126">
    <property type="term" value="F:N-carbamoylputrescine amidase activity"/>
    <property type="evidence" value="ECO:0007669"/>
    <property type="project" value="TreeGrafter"/>
</dbReference>
<dbReference type="PANTHER" id="PTHR43674:SF2">
    <property type="entry name" value="BETA-UREIDOPROPIONASE"/>
    <property type="match status" value="1"/>
</dbReference>
<dbReference type="GO" id="GO:0033388">
    <property type="term" value="P:putrescine biosynthetic process from arginine"/>
    <property type="evidence" value="ECO:0007669"/>
    <property type="project" value="TreeGrafter"/>
</dbReference>
<gene>
    <name evidence="3" type="ordered locus">FSU_0240</name>
</gene>
<dbReference type="EMBL" id="CP002158">
    <property type="protein sequence ID" value="ADL24666.1"/>
    <property type="molecule type" value="Genomic_DNA"/>
</dbReference>
<dbReference type="PATRIC" id="fig|59374.8.peg.234"/>
<dbReference type="STRING" id="59374.FSU_0240"/>
<evidence type="ECO:0000313" key="4">
    <source>
        <dbReference type="Proteomes" id="UP000000517"/>
    </source>
</evidence>
<protein>
    <submittedName>
        <fullName evidence="3">Hydrolase, carbon-nitrogen family</fullName>
    </submittedName>
</protein>
<dbReference type="Pfam" id="PF00795">
    <property type="entry name" value="CN_hydrolase"/>
    <property type="match status" value="1"/>
</dbReference>
<dbReference type="InterPro" id="IPR003010">
    <property type="entry name" value="C-N_Hydrolase"/>
</dbReference>
<dbReference type="Gene3D" id="3.60.110.10">
    <property type="entry name" value="Carbon-nitrogen hydrolase"/>
    <property type="match status" value="1"/>
</dbReference>
<dbReference type="AlphaFoldDB" id="D9S563"/>
<dbReference type="eggNOG" id="COG0388">
    <property type="taxonomic scope" value="Bacteria"/>
</dbReference>
<dbReference type="Proteomes" id="UP000000517">
    <property type="component" value="Chromosome"/>
</dbReference>